<gene>
    <name evidence="1" type="ORF">EAH78_21920</name>
</gene>
<proteinExistence type="predicted"/>
<sequence length="66" mass="7211">MCGHNQNVGAGLLANAVSYSTSLLTEPPHSRASPLPHLIFFAVPNRTSPRHECRRPVMATSLWPFA</sequence>
<protein>
    <submittedName>
        <fullName evidence="1">Uncharacterized protein</fullName>
    </submittedName>
</protein>
<organism evidence="1 2">
    <name type="scientific">Pseudomonas arsenicoxydans</name>
    <dbReference type="NCBI Taxonomy" id="702115"/>
    <lineage>
        <taxon>Bacteria</taxon>
        <taxon>Pseudomonadati</taxon>
        <taxon>Pseudomonadota</taxon>
        <taxon>Gammaproteobacteria</taxon>
        <taxon>Pseudomonadales</taxon>
        <taxon>Pseudomonadaceae</taxon>
        <taxon>Pseudomonas</taxon>
    </lineage>
</organism>
<evidence type="ECO:0000313" key="2">
    <source>
        <dbReference type="Proteomes" id="UP000317933"/>
    </source>
</evidence>
<reference evidence="1 2" key="1">
    <citation type="journal article" date="2019" name="Environ. Microbiol.">
        <title>Species interactions and distinct microbial communities in high Arctic permafrost affected cryosols are associated with the CH4 and CO2 gas fluxes.</title>
        <authorList>
            <person name="Altshuler I."/>
            <person name="Hamel J."/>
            <person name="Turney S."/>
            <person name="Magnuson E."/>
            <person name="Levesque R."/>
            <person name="Greer C."/>
            <person name="Whyte L.G."/>
        </authorList>
    </citation>
    <scope>NUCLEOTIDE SEQUENCE [LARGE SCALE GENOMIC DNA]</scope>
    <source>
        <strain evidence="1 2">E3</strain>
    </source>
</reference>
<evidence type="ECO:0000313" key="1">
    <source>
        <dbReference type="EMBL" id="TPG74893.1"/>
    </source>
</evidence>
<name>A0A502HME6_9PSED</name>
<dbReference type="Proteomes" id="UP000317933">
    <property type="component" value="Unassembled WGS sequence"/>
</dbReference>
<accession>A0A502HME6</accession>
<dbReference type="EMBL" id="RCZE01000011">
    <property type="protein sequence ID" value="TPG74893.1"/>
    <property type="molecule type" value="Genomic_DNA"/>
</dbReference>
<dbReference type="AlphaFoldDB" id="A0A502HME6"/>
<comment type="caution">
    <text evidence="1">The sequence shown here is derived from an EMBL/GenBank/DDBJ whole genome shotgun (WGS) entry which is preliminary data.</text>
</comment>